<dbReference type="AlphaFoldDB" id="A0AAD3CP24"/>
<dbReference type="FunFam" id="1.10.238.10:FF:000001">
    <property type="entry name" value="Calmodulin 1"/>
    <property type="match status" value="1"/>
</dbReference>
<feature type="domain" description="EF-hand" evidence="4">
    <location>
        <begin position="484"/>
        <end position="519"/>
    </location>
</feature>
<dbReference type="Gene3D" id="2.60.40.150">
    <property type="entry name" value="C2 domain"/>
    <property type="match status" value="1"/>
</dbReference>
<organism evidence="5 6">
    <name type="scientific">Chaetoceros tenuissimus</name>
    <dbReference type="NCBI Taxonomy" id="426638"/>
    <lineage>
        <taxon>Eukaryota</taxon>
        <taxon>Sar</taxon>
        <taxon>Stramenopiles</taxon>
        <taxon>Ochrophyta</taxon>
        <taxon>Bacillariophyta</taxon>
        <taxon>Coscinodiscophyceae</taxon>
        <taxon>Chaetocerotophycidae</taxon>
        <taxon>Chaetocerotales</taxon>
        <taxon>Chaetocerotaceae</taxon>
        <taxon>Chaetoceros</taxon>
    </lineage>
</organism>
<accession>A0AAD3CP24</accession>
<dbReference type="SMART" id="SM00054">
    <property type="entry name" value="EFh"/>
    <property type="match status" value="3"/>
</dbReference>
<comment type="caution">
    <text evidence="5">The sequence shown here is derived from an EMBL/GenBank/DDBJ whole genome shotgun (WGS) entry which is preliminary data.</text>
</comment>
<feature type="domain" description="EF-hand" evidence="4">
    <location>
        <begin position="448"/>
        <end position="483"/>
    </location>
</feature>
<dbReference type="InterPro" id="IPR000008">
    <property type="entry name" value="C2_dom"/>
</dbReference>
<dbReference type="GO" id="GO:0005509">
    <property type="term" value="F:calcium ion binding"/>
    <property type="evidence" value="ECO:0007669"/>
    <property type="project" value="InterPro"/>
</dbReference>
<reference evidence="5 6" key="1">
    <citation type="journal article" date="2021" name="Sci. Rep.">
        <title>The genome of the diatom Chaetoceros tenuissimus carries an ancient integrated fragment of an extant virus.</title>
        <authorList>
            <person name="Hongo Y."/>
            <person name="Kimura K."/>
            <person name="Takaki Y."/>
            <person name="Yoshida Y."/>
            <person name="Baba S."/>
            <person name="Kobayashi G."/>
            <person name="Nagasaki K."/>
            <person name="Hano T."/>
            <person name="Tomaru Y."/>
        </authorList>
    </citation>
    <scope>NUCLEOTIDE SEQUENCE [LARGE SCALE GENOMIC DNA]</scope>
    <source>
        <strain evidence="5 6">NIES-3715</strain>
    </source>
</reference>
<dbReference type="InterPro" id="IPR018247">
    <property type="entry name" value="EF_Hand_1_Ca_BS"/>
</dbReference>
<keyword evidence="6" id="KW-1185">Reference proteome</keyword>
<gene>
    <name evidence="5" type="ORF">CTEN210_05908</name>
</gene>
<dbReference type="PROSITE" id="PS50004">
    <property type="entry name" value="C2"/>
    <property type="match status" value="1"/>
</dbReference>
<dbReference type="SUPFAM" id="SSF47473">
    <property type="entry name" value="EF-hand"/>
    <property type="match status" value="2"/>
</dbReference>
<dbReference type="EMBL" id="BLLK01000038">
    <property type="protein sequence ID" value="GFH49432.1"/>
    <property type="molecule type" value="Genomic_DNA"/>
</dbReference>
<protein>
    <recommendedName>
        <fullName evidence="7">Calmodulin</fullName>
    </recommendedName>
</protein>
<dbReference type="SUPFAM" id="SSF49562">
    <property type="entry name" value="C2 domain (Calcium/lipid-binding domain, CaLB)"/>
    <property type="match status" value="1"/>
</dbReference>
<dbReference type="Gene3D" id="1.10.238.10">
    <property type="entry name" value="EF-hand"/>
    <property type="match status" value="2"/>
</dbReference>
<evidence type="ECO:0000256" key="1">
    <source>
        <dbReference type="ARBA" id="ARBA00022737"/>
    </source>
</evidence>
<evidence type="ECO:0000313" key="5">
    <source>
        <dbReference type="EMBL" id="GFH49432.1"/>
    </source>
</evidence>
<dbReference type="CDD" id="cd00051">
    <property type="entry name" value="EFh"/>
    <property type="match status" value="1"/>
</dbReference>
<dbReference type="PANTHER" id="PTHR23050">
    <property type="entry name" value="CALCIUM BINDING PROTEIN"/>
    <property type="match status" value="1"/>
</dbReference>
<evidence type="ECO:0000259" key="3">
    <source>
        <dbReference type="PROSITE" id="PS50004"/>
    </source>
</evidence>
<feature type="domain" description="C2" evidence="3">
    <location>
        <begin position="17"/>
        <end position="148"/>
    </location>
</feature>
<dbReference type="PROSITE" id="PS00018">
    <property type="entry name" value="EF_HAND_1"/>
    <property type="match status" value="2"/>
</dbReference>
<keyword evidence="2" id="KW-0106">Calcium</keyword>
<keyword evidence="1" id="KW-0677">Repeat</keyword>
<evidence type="ECO:0000256" key="2">
    <source>
        <dbReference type="ARBA" id="ARBA00022837"/>
    </source>
</evidence>
<proteinExistence type="predicted"/>
<sequence length="725" mass="80485">MSTLNQLDGRISPPTYPPDDLSEHVLQNVLQPGQLVISRIHGSNIRLDHGFQKVDPQAFHPSVRFTYLCPNGPVEETSTLLDSDENPSFGDESIHFNIPDPKDLVVSNDVKLKIEVLDTQNLRKNVVGEVTISATRFFRGGQRQSETFPLQIYGKKSQASITLSFEFNLVKEGILKVSCKSMENSLTLVLGTLRTTDNIAMFPISRNNWYENLRVESSVLGQIKIIPLLPLLSKFHDVDDEEEAIVEISVPGKGENEVSAKLSIAFYQAAYIQVEKIKASLVTTLTIPNTCGLQIKLSTNRGHASKEVVCTSILRMDFPGSDVVWSDKLILPIVDHDTLEMELVSLDALGNQQDVIGKGEASLLPLYSKGQYTLSSNIATENDVGSLTETGTITLDLSFDNNDLFFPKFHPTPAKVGESLLHEGKRFPFAQNVVKKGSETSSSINRVFTDEEIKDAFSFIDLDKNGYISAQELRHVLICSGELITAEEVDAMIHILDTNGDGQVSLSQFTHMAKTENFGENKSTLSVSKTVSMDPRYEQLCELLPKFIQRTIDKNVINNVVESLELRRNTILSDGKSNVDDAFTSDYTTLCQDFCLEDTGESRTLFQLYAKDGAATIDTRDVVLGFANFALFLSTHERCSIMLRLYDTERKGVISTASLDFILAANHLKSIATVEGKVKTILKFVDKNCSGRLCLDDLIDAASKFPNLLFPKHISEKKGKTKVDF</sequence>
<dbReference type="InterPro" id="IPR050145">
    <property type="entry name" value="Centrin_CML-like"/>
</dbReference>
<evidence type="ECO:0000313" key="6">
    <source>
        <dbReference type="Proteomes" id="UP001054902"/>
    </source>
</evidence>
<evidence type="ECO:0008006" key="7">
    <source>
        <dbReference type="Google" id="ProtNLM"/>
    </source>
</evidence>
<dbReference type="InterPro" id="IPR011992">
    <property type="entry name" value="EF-hand-dom_pair"/>
</dbReference>
<dbReference type="InterPro" id="IPR035892">
    <property type="entry name" value="C2_domain_sf"/>
</dbReference>
<evidence type="ECO:0000259" key="4">
    <source>
        <dbReference type="PROSITE" id="PS50222"/>
    </source>
</evidence>
<dbReference type="Pfam" id="PF13499">
    <property type="entry name" value="EF-hand_7"/>
    <property type="match status" value="1"/>
</dbReference>
<feature type="domain" description="EF-hand" evidence="4">
    <location>
        <begin position="673"/>
        <end position="708"/>
    </location>
</feature>
<dbReference type="PROSITE" id="PS50222">
    <property type="entry name" value="EF_HAND_2"/>
    <property type="match status" value="3"/>
</dbReference>
<name>A0AAD3CP24_9STRA</name>
<dbReference type="InterPro" id="IPR002048">
    <property type="entry name" value="EF_hand_dom"/>
</dbReference>
<dbReference type="Proteomes" id="UP001054902">
    <property type="component" value="Unassembled WGS sequence"/>
</dbReference>